<keyword evidence="5" id="KW-0325">Glycoprotein</keyword>
<keyword evidence="3" id="KW-0732">Signal</keyword>
<dbReference type="Proteomes" id="UP001176940">
    <property type="component" value="Unassembled WGS sequence"/>
</dbReference>
<dbReference type="PROSITE" id="PS00284">
    <property type="entry name" value="SERPIN"/>
    <property type="match status" value="1"/>
</dbReference>
<protein>
    <recommendedName>
        <fullName evidence="7">Serpin domain-containing protein</fullName>
    </recommendedName>
</protein>
<gene>
    <name evidence="8" type="ORF">RIMI_LOCUS22976334</name>
</gene>
<evidence type="ECO:0000256" key="1">
    <source>
        <dbReference type="ARBA" id="ARBA00009500"/>
    </source>
</evidence>
<evidence type="ECO:0000256" key="2">
    <source>
        <dbReference type="ARBA" id="ARBA00022690"/>
    </source>
</evidence>
<dbReference type="InterPro" id="IPR000215">
    <property type="entry name" value="Serpin_fam"/>
</dbReference>
<evidence type="ECO:0000256" key="6">
    <source>
        <dbReference type="RuleBase" id="RU000411"/>
    </source>
</evidence>
<dbReference type="InterPro" id="IPR036186">
    <property type="entry name" value="Serpin_sf"/>
</dbReference>
<sequence length="281" mass="31967">MSNSKVWSIDPKLNLLKKFLDDAQKYYQSDVMPLNFEKPEALEQINSYVEKKTNGKIKAPLDNIDPMTDLVITNTIFFKESWEHAFNVDHTREEDFHVDENTVVKVQMMSRKGEYLTGYIPDVGCTLVEIPYKENTSSVFALIEMGKMNDPKKGFQNLPEEVYNKAMKPREIILSMPKFSMSGELDLKNILERLGITKVFSDHADLSGITGDSRLKLSKAVHKAMLKMDEEGIEYAAATVIGISKHSSPTHVTFNRPFLFSIFNKVTSNDILIGKMMNPTK</sequence>
<feature type="domain" description="Serpin" evidence="7">
    <location>
        <begin position="1"/>
        <end position="279"/>
    </location>
</feature>
<dbReference type="Pfam" id="PF00079">
    <property type="entry name" value="Serpin"/>
    <property type="match status" value="1"/>
</dbReference>
<reference evidence="8" key="1">
    <citation type="submission" date="2023-07" db="EMBL/GenBank/DDBJ databases">
        <authorList>
            <person name="Stuckert A."/>
        </authorList>
    </citation>
    <scope>NUCLEOTIDE SEQUENCE</scope>
</reference>
<dbReference type="InterPro" id="IPR023795">
    <property type="entry name" value="Serpin_CS"/>
</dbReference>
<dbReference type="SUPFAM" id="SSF56574">
    <property type="entry name" value="Serpins"/>
    <property type="match status" value="1"/>
</dbReference>
<accession>A0ABN9MS37</accession>
<dbReference type="PANTHER" id="PTHR11461">
    <property type="entry name" value="SERINE PROTEASE INHIBITOR, SERPIN"/>
    <property type="match status" value="1"/>
</dbReference>
<evidence type="ECO:0000256" key="5">
    <source>
        <dbReference type="ARBA" id="ARBA00023180"/>
    </source>
</evidence>
<organism evidence="8 9">
    <name type="scientific">Ranitomeya imitator</name>
    <name type="common">mimic poison frog</name>
    <dbReference type="NCBI Taxonomy" id="111125"/>
    <lineage>
        <taxon>Eukaryota</taxon>
        <taxon>Metazoa</taxon>
        <taxon>Chordata</taxon>
        <taxon>Craniata</taxon>
        <taxon>Vertebrata</taxon>
        <taxon>Euteleostomi</taxon>
        <taxon>Amphibia</taxon>
        <taxon>Batrachia</taxon>
        <taxon>Anura</taxon>
        <taxon>Neobatrachia</taxon>
        <taxon>Hyloidea</taxon>
        <taxon>Dendrobatidae</taxon>
        <taxon>Dendrobatinae</taxon>
        <taxon>Ranitomeya</taxon>
    </lineage>
</organism>
<dbReference type="SMART" id="SM00093">
    <property type="entry name" value="SERPIN"/>
    <property type="match status" value="1"/>
</dbReference>
<dbReference type="InterPro" id="IPR023796">
    <property type="entry name" value="Serpin_dom"/>
</dbReference>
<keyword evidence="9" id="KW-1185">Reference proteome</keyword>
<dbReference type="Gene3D" id="2.30.39.10">
    <property type="entry name" value="Alpha-1-antitrypsin, domain 1"/>
    <property type="match status" value="1"/>
</dbReference>
<dbReference type="InterPro" id="IPR042185">
    <property type="entry name" value="Serpin_sf_2"/>
</dbReference>
<comment type="caution">
    <text evidence="8">The sequence shown here is derived from an EMBL/GenBank/DDBJ whole genome shotgun (WGS) entry which is preliminary data.</text>
</comment>
<keyword evidence="2" id="KW-0646">Protease inhibitor</keyword>
<evidence type="ECO:0000313" key="8">
    <source>
        <dbReference type="EMBL" id="CAJ0968300.1"/>
    </source>
</evidence>
<dbReference type="Gene3D" id="2.10.310.10">
    <property type="entry name" value="Serpins superfamily"/>
    <property type="match status" value="1"/>
</dbReference>
<evidence type="ECO:0000313" key="9">
    <source>
        <dbReference type="Proteomes" id="UP001176940"/>
    </source>
</evidence>
<dbReference type="PANTHER" id="PTHR11461:SF165">
    <property type="entry name" value="ALPHA-1-ANTITRYPSIN"/>
    <property type="match status" value="1"/>
</dbReference>
<keyword evidence="4" id="KW-0722">Serine protease inhibitor</keyword>
<evidence type="ECO:0000259" key="7">
    <source>
        <dbReference type="SMART" id="SM00093"/>
    </source>
</evidence>
<dbReference type="EMBL" id="CAUEEQ010079135">
    <property type="protein sequence ID" value="CAJ0968300.1"/>
    <property type="molecule type" value="Genomic_DNA"/>
</dbReference>
<proteinExistence type="inferred from homology"/>
<name>A0ABN9MS37_9NEOB</name>
<evidence type="ECO:0000256" key="4">
    <source>
        <dbReference type="ARBA" id="ARBA00022900"/>
    </source>
</evidence>
<dbReference type="InterPro" id="IPR042178">
    <property type="entry name" value="Serpin_sf_1"/>
</dbReference>
<dbReference type="Gene3D" id="3.30.497.10">
    <property type="entry name" value="Antithrombin, subunit I, domain 2"/>
    <property type="match status" value="1"/>
</dbReference>
<evidence type="ECO:0000256" key="3">
    <source>
        <dbReference type="ARBA" id="ARBA00022729"/>
    </source>
</evidence>
<comment type="similarity">
    <text evidence="1 6">Belongs to the serpin family.</text>
</comment>